<dbReference type="GO" id="GO:0035266">
    <property type="term" value="P:meristem growth"/>
    <property type="evidence" value="ECO:0007669"/>
    <property type="project" value="InterPro"/>
</dbReference>
<comment type="caution">
    <text evidence="3">The sequence shown here is derived from an EMBL/GenBank/DDBJ whole genome shotgun (WGS) entry which is preliminary data.</text>
</comment>
<dbReference type="InterPro" id="IPR044622">
    <property type="entry name" value="PCN"/>
</dbReference>
<sequence>MRPGLVALHRISLVDWQPTPVVALAATPDGTVLAAARESGEVELWETRSWHCFLRFPGQDGASLTCLAWAHDTLDDSWRLFSGGLNGQLLEWDFHSRAPQHACDSFGGAVWGLAPQPLKAIPSGGEADAGVPIAVASDDGAVRLFKMQPGTPGLQYSRTMPCIEARALCAAWHPSGSVLLAGYADGCLRAWHVPTSRELLRITAGAGAGQEDLCIWAVHVLPDGTMVSGDSQGRVQLWDANFGTLIQGFQQHKADVLSIATSPAGDRIFASGIDSQLALFARVTGSSGSSEQQWAHLESKRPHTHDVRALAVVHVAGEEPLLASAGNDTQILVSCVLRFQQEHPIRVCQAPQRPVLQLARVAGPASAADEATGLMPPSSLLLSGQRQQLDIWQLGQAVHPSIQAKEGGWVEGSAVRLNHTPMRLASITTKGPWHMSCAAVSTDGRWAACSNTQSLQLYHLHSASSGEYDGTHPPAIKRMRLSIEVSQQLASATSLAFTPQHLASAAHDGTVALLDLESLEVVRSWTEARQLSGAQAGPTGRQEASCQMLPAVERLLVAECGRWLAAVGPKRIHIFDLSSQQHHAQLPLAQDAGLVTAAAFSPSGNQLAAVTSICQLVVWDVAPASFGRWTQQNMGHPPEALLSLPGVPSHISFNPDPKIETVMIQTPAAMCSADLSKPPMHGAGRKRTRRSAVKPLDSHAAAGRNFRVLKLDHPCLLLAFTSPSSALLVEQSWTEIWKSLPNPVYRHRYGT</sequence>
<accession>A0AAW1RPY2</accession>
<dbReference type="InterPro" id="IPR001680">
    <property type="entry name" value="WD40_rpt"/>
</dbReference>
<dbReference type="Proteomes" id="UP001438707">
    <property type="component" value="Unassembled WGS sequence"/>
</dbReference>
<evidence type="ECO:0000313" key="3">
    <source>
        <dbReference type="EMBL" id="KAK9835700.1"/>
    </source>
</evidence>
<dbReference type="InterPro" id="IPR036322">
    <property type="entry name" value="WD40_repeat_dom_sf"/>
</dbReference>
<dbReference type="PROSITE" id="PS50082">
    <property type="entry name" value="WD_REPEATS_2"/>
    <property type="match status" value="1"/>
</dbReference>
<dbReference type="PANTHER" id="PTHR45086">
    <property type="entry name" value="WD REPEAT-CONTAINING PROTEIN PCN"/>
    <property type="match status" value="1"/>
</dbReference>
<gene>
    <name evidence="3" type="ORF">WJX74_006180</name>
</gene>
<feature type="region of interest" description="Disordered" evidence="2">
    <location>
        <begin position="674"/>
        <end position="696"/>
    </location>
</feature>
<evidence type="ECO:0000256" key="1">
    <source>
        <dbReference type="PROSITE-ProRule" id="PRU00221"/>
    </source>
</evidence>
<reference evidence="3 4" key="1">
    <citation type="journal article" date="2024" name="Nat. Commun.">
        <title>Phylogenomics reveals the evolutionary origins of lichenization in chlorophyte algae.</title>
        <authorList>
            <person name="Puginier C."/>
            <person name="Libourel C."/>
            <person name="Otte J."/>
            <person name="Skaloud P."/>
            <person name="Haon M."/>
            <person name="Grisel S."/>
            <person name="Petersen M."/>
            <person name="Berrin J.G."/>
            <person name="Delaux P.M."/>
            <person name="Dal Grande F."/>
            <person name="Keller J."/>
        </authorList>
    </citation>
    <scope>NUCLEOTIDE SEQUENCE [LARGE SCALE GENOMIC DNA]</scope>
    <source>
        <strain evidence="3 4">SAG 2145</strain>
    </source>
</reference>
<dbReference type="InterPro" id="IPR015943">
    <property type="entry name" value="WD40/YVTN_repeat-like_dom_sf"/>
</dbReference>
<dbReference type="GO" id="GO:0010073">
    <property type="term" value="P:meristem maintenance"/>
    <property type="evidence" value="ECO:0007669"/>
    <property type="project" value="InterPro"/>
</dbReference>
<keyword evidence="1" id="KW-0853">WD repeat</keyword>
<dbReference type="PANTHER" id="PTHR45086:SF1">
    <property type="entry name" value="WD REPEAT-CONTAINING PROTEIN PCN"/>
    <property type="match status" value="1"/>
</dbReference>
<dbReference type="SMART" id="SM00320">
    <property type="entry name" value="WD40"/>
    <property type="match status" value="10"/>
</dbReference>
<dbReference type="Gene3D" id="2.130.10.10">
    <property type="entry name" value="YVTN repeat-like/Quinoprotein amine dehydrogenase"/>
    <property type="match status" value="3"/>
</dbReference>
<evidence type="ECO:0000313" key="4">
    <source>
        <dbReference type="Proteomes" id="UP001438707"/>
    </source>
</evidence>
<dbReference type="Pfam" id="PF00400">
    <property type="entry name" value="WD40"/>
    <property type="match status" value="2"/>
</dbReference>
<dbReference type="SUPFAM" id="SSF50978">
    <property type="entry name" value="WD40 repeat-like"/>
    <property type="match status" value="2"/>
</dbReference>
<feature type="repeat" description="WD" evidence="1">
    <location>
        <begin position="171"/>
        <end position="201"/>
    </location>
</feature>
<keyword evidence="4" id="KW-1185">Reference proteome</keyword>
<feature type="compositionally biased region" description="Basic residues" evidence="2">
    <location>
        <begin position="683"/>
        <end position="692"/>
    </location>
</feature>
<evidence type="ECO:0000256" key="2">
    <source>
        <dbReference type="SAM" id="MobiDB-lite"/>
    </source>
</evidence>
<proteinExistence type="predicted"/>
<dbReference type="EMBL" id="JALJOS010000008">
    <property type="protein sequence ID" value="KAK9835700.1"/>
    <property type="molecule type" value="Genomic_DNA"/>
</dbReference>
<dbReference type="AlphaFoldDB" id="A0AAW1RPY2"/>
<organism evidence="3 4">
    <name type="scientific">Apatococcus lobatus</name>
    <dbReference type="NCBI Taxonomy" id="904363"/>
    <lineage>
        <taxon>Eukaryota</taxon>
        <taxon>Viridiplantae</taxon>
        <taxon>Chlorophyta</taxon>
        <taxon>core chlorophytes</taxon>
        <taxon>Trebouxiophyceae</taxon>
        <taxon>Chlorellales</taxon>
        <taxon>Chlorellaceae</taxon>
        <taxon>Apatococcus</taxon>
    </lineage>
</organism>
<name>A0AAW1RPY2_9CHLO</name>
<protein>
    <submittedName>
        <fullName evidence="3">Uncharacterized protein</fullName>
    </submittedName>
</protein>